<reference evidence="19 20" key="1">
    <citation type="submission" date="2019-07" db="EMBL/GenBank/DDBJ databases">
        <title>Whole genome shotgun sequence of Aliivibrio fischeri NBRC 101058.</title>
        <authorList>
            <person name="Hosoyama A."/>
            <person name="Uohara A."/>
            <person name="Ohji S."/>
            <person name="Ichikawa N."/>
        </authorList>
    </citation>
    <scope>NUCLEOTIDE SEQUENCE [LARGE SCALE GENOMIC DNA]</scope>
    <source>
        <strain evidence="19 20">NBRC 101058</strain>
    </source>
</reference>
<comment type="similarity">
    <text evidence="3 14">Belongs to the peptidase M16 family.</text>
</comment>
<evidence type="ECO:0000256" key="1">
    <source>
        <dbReference type="ARBA" id="ARBA00001947"/>
    </source>
</evidence>
<dbReference type="Pfam" id="PF16187">
    <property type="entry name" value="Peptidase_M16_M"/>
    <property type="match status" value="1"/>
</dbReference>
<evidence type="ECO:0000256" key="11">
    <source>
        <dbReference type="ARBA" id="ARBA00029597"/>
    </source>
</evidence>
<keyword evidence="7" id="KW-0479">Metal-binding</keyword>
<dbReference type="PROSITE" id="PS00143">
    <property type="entry name" value="INSULINASE"/>
    <property type="match status" value="1"/>
</dbReference>
<dbReference type="GO" id="GO:0046872">
    <property type="term" value="F:metal ion binding"/>
    <property type="evidence" value="ECO:0007669"/>
    <property type="project" value="UniProtKB-KW"/>
</dbReference>
<dbReference type="AlphaFoldDB" id="A0A510UDY4"/>
<dbReference type="FunFam" id="3.30.830.10:FF:000005">
    <property type="entry name" value="nardilysin isoform X1"/>
    <property type="match status" value="1"/>
</dbReference>
<evidence type="ECO:0000256" key="3">
    <source>
        <dbReference type="ARBA" id="ARBA00007261"/>
    </source>
</evidence>
<dbReference type="Proteomes" id="UP000321787">
    <property type="component" value="Unassembled WGS sequence"/>
</dbReference>
<comment type="caution">
    <text evidence="19">The sequence shown here is derived from an EMBL/GenBank/DDBJ whole genome shotgun (WGS) entry which is preliminary data.</text>
</comment>
<accession>A0A510UDY4</accession>
<evidence type="ECO:0000256" key="14">
    <source>
        <dbReference type="RuleBase" id="RU004447"/>
    </source>
</evidence>
<dbReference type="GO" id="GO:0005737">
    <property type="term" value="C:cytoplasm"/>
    <property type="evidence" value="ECO:0007669"/>
    <property type="project" value="UniProtKB-ARBA"/>
</dbReference>
<dbReference type="InterPro" id="IPR050626">
    <property type="entry name" value="Peptidase_M16"/>
</dbReference>
<evidence type="ECO:0000256" key="12">
    <source>
        <dbReference type="ARBA" id="ARBA00031184"/>
    </source>
</evidence>
<dbReference type="SUPFAM" id="SSF63411">
    <property type="entry name" value="LuxS/MPP-like metallohydrolase"/>
    <property type="match status" value="4"/>
</dbReference>
<dbReference type="PANTHER" id="PTHR43690">
    <property type="entry name" value="NARDILYSIN"/>
    <property type="match status" value="1"/>
</dbReference>
<evidence type="ECO:0000256" key="8">
    <source>
        <dbReference type="ARBA" id="ARBA00022801"/>
    </source>
</evidence>
<evidence type="ECO:0000256" key="4">
    <source>
        <dbReference type="ARBA" id="ARBA00012449"/>
    </source>
</evidence>
<evidence type="ECO:0000256" key="13">
    <source>
        <dbReference type="ARBA" id="ARBA00033450"/>
    </source>
</evidence>
<feature type="domain" description="Peptidase M16 C-terminal" evidence="16">
    <location>
        <begin position="182"/>
        <end position="361"/>
    </location>
</feature>
<evidence type="ECO:0000256" key="6">
    <source>
        <dbReference type="ARBA" id="ARBA00022670"/>
    </source>
</evidence>
<dbReference type="Pfam" id="PF00675">
    <property type="entry name" value="Peptidase_M16"/>
    <property type="match status" value="1"/>
</dbReference>
<evidence type="ECO:0000259" key="16">
    <source>
        <dbReference type="Pfam" id="PF05193"/>
    </source>
</evidence>
<evidence type="ECO:0000259" key="18">
    <source>
        <dbReference type="Pfam" id="PF22456"/>
    </source>
</evidence>
<proteinExistence type="inferred from homology"/>
<keyword evidence="8" id="KW-0378">Hydrolase</keyword>
<gene>
    <name evidence="19" type="primary">ptrA</name>
    <name evidence="19" type="ORF">AFI02nite_08600</name>
</gene>
<dbReference type="EMBL" id="BJTZ01000003">
    <property type="protein sequence ID" value="GEK12824.1"/>
    <property type="molecule type" value="Genomic_DNA"/>
</dbReference>
<dbReference type="GO" id="GO:0006508">
    <property type="term" value="P:proteolysis"/>
    <property type="evidence" value="ECO:0007669"/>
    <property type="project" value="UniProtKB-KW"/>
</dbReference>
<dbReference type="FunFam" id="3.30.830.10:FF:000012">
    <property type="entry name" value="Protease 3"/>
    <property type="match status" value="1"/>
</dbReference>
<dbReference type="EC" id="3.4.24.55" evidence="4"/>
<sequence length="932" mass="107591">MHISPNDKKHYRLIELDNKLPVLLIQDETAPRSAAALSVNVGHFDDPDDRQGLAHFLEHMLFLGTQKYPKVGEFHSFINQQGGSNNAWTGTENTTFFFEVSHSAFEEGLDRFGQFFYASLFNEEAVDKERNAVDSEYKLKLKDDVRRIYQVHKETVNQAHPFSKFSVGSIDTLADKENSSIRDEMLTFYQTHYSADLMTAVVLGNRPLCELELLATQSFASIPNQNLGHKEINVSYVTPKEQSCWINIEPLKEVRKLSLAFHLPNQDRFYKTKPLNYLGHLLGYEGDGSLMLYLKKLGYIHSLTAGGGVSGSNFREFTLSFNLTEKGMLHLDEIILNTYQYIELIKQQGLDEWRYNEKKAVLESAFQFQEKTKPLDLVSHLVMNLQRYHKEDAMYADYMMEGYHEHHVLDLLEQLTPEKMRVTLVAQDLQYDRKDKWYHTPYSVQPLSEAQIKSWNNAELHPELHLPEKNPYICYELEPQELNETTVLPTLLEDLPGFRLWHKQEEEFRVPKGMVYIAIDSPHAISDPRKIVKTRLCVEMLMDALSEQTYQAEIAGMGYNLYCHQGGVTLTLSGFSQKQPLLLDVILKRFSTREFSAERFEFIKNQLIRHWGNASKERPISQLFNALSGILQPNNPPYPVLLEALESIEVDDLPNFVQAMFAELHVEMFVYGDWTKEQALELGRSLKDTLRMQNQTYGESFRPLVMLGESGTFQRELVCDHSDSALLVYYQSPQEDPRSFALYTLANHLMSASFFHEIRTKQQLGYMVGTGNLPLNKHPGLILYVQSPMAPPAILLDAIDEFLNAFYMVLLELNEHQWQSSKQGLIDQISDPDTNLRSRAQRLWTCIGNKDTNFDHKERVTEELKSLTRIEMIRFVVGILKPRTANRLIMHSQGTEHQQYDRLDVGFEIDSIDQFQLRKKTSTSVNNLKFTS</sequence>
<dbReference type="InterPro" id="IPR032632">
    <property type="entry name" value="Peptidase_M16_M"/>
</dbReference>
<evidence type="ECO:0000259" key="17">
    <source>
        <dbReference type="Pfam" id="PF16187"/>
    </source>
</evidence>
<comment type="cofactor">
    <cofactor evidence="1">
        <name>Zn(2+)</name>
        <dbReference type="ChEBI" id="CHEBI:29105"/>
    </cofactor>
</comment>
<dbReference type="InterPro" id="IPR001431">
    <property type="entry name" value="Pept_M16_Zn_BS"/>
</dbReference>
<evidence type="ECO:0000259" key="15">
    <source>
        <dbReference type="Pfam" id="PF00675"/>
    </source>
</evidence>
<keyword evidence="6 19" id="KW-0645">Protease</keyword>
<feature type="domain" description="Peptidase M16 middle/third" evidence="17">
    <location>
        <begin position="366"/>
        <end position="643"/>
    </location>
</feature>
<evidence type="ECO:0000256" key="9">
    <source>
        <dbReference type="ARBA" id="ARBA00022833"/>
    </source>
</evidence>
<dbReference type="PANTHER" id="PTHR43690:SF18">
    <property type="entry name" value="INSULIN-DEGRADING ENZYME-RELATED"/>
    <property type="match status" value="1"/>
</dbReference>
<evidence type="ECO:0000313" key="20">
    <source>
        <dbReference type="Proteomes" id="UP000321787"/>
    </source>
</evidence>
<dbReference type="InterPro" id="IPR011249">
    <property type="entry name" value="Metalloenz_LuxS/M16"/>
</dbReference>
<protein>
    <recommendedName>
        <fullName evidence="5">Protease 3</fullName>
        <ecNumber evidence="4">3.4.24.55</ecNumber>
    </recommendedName>
    <alternativeName>
        <fullName evidence="13">Pitrilysin</fullName>
    </alternativeName>
    <alternativeName>
        <fullName evidence="12">Protease III</fullName>
    </alternativeName>
    <alternativeName>
        <fullName evidence="11">Protease pi</fullName>
    </alternativeName>
</protein>
<dbReference type="InterPro" id="IPR011765">
    <property type="entry name" value="Pept_M16_N"/>
</dbReference>
<feature type="domain" description="Coenzyme PQQ synthesis protein F-like C-terminal lobe" evidence="18">
    <location>
        <begin position="745"/>
        <end position="844"/>
    </location>
</feature>
<evidence type="ECO:0000256" key="7">
    <source>
        <dbReference type="ARBA" id="ARBA00022723"/>
    </source>
</evidence>
<evidence type="ECO:0000256" key="10">
    <source>
        <dbReference type="ARBA" id="ARBA00023049"/>
    </source>
</evidence>
<evidence type="ECO:0000256" key="5">
    <source>
        <dbReference type="ARBA" id="ARBA00017565"/>
    </source>
</evidence>
<dbReference type="Pfam" id="PF05193">
    <property type="entry name" value="Peptidase_M16_C"/>
    <property type="match status" value="1"/>
</dbReference>
<keyword evidence="9" id="KW-0862">Zinc</keyword>
<dbReference type="InterPro" id="IPR007863">
    <property type="entry name" value="Peptidase_M16_C"/>
</dbReference>
<comment type="function">
    <text evidence="2">Endopeptidase that degrades small peptides of less than 7 kDa, such as glucagon and insulin.</text>
</comment>
<dbReference type="GO" id="GO:0004222">
    <property type="term" value="F:metalloendopeptidase activity"/>
    <property type="evidence" value="ECO:0007669"/>
    <property type="project" value="UniProtKB-EC"/>
</dbReference>
<organism evidence="19 20">
    <name type="scientific">Aliivibrio fischeri</name>
    <name type="common">Vibrio fischeri</name>
    <dbReference type="NCBI Taxonomy" id="668"/>
    <lineage>
        <taxon>Bacteria</taxon>
        <taxon>Pseudomonadati</taxon>
        <taxon>Pseudomonadota</taxon>
        <taxon>Gammaproteobacteria</taxon>
        <taxon>Vibrionales</taxon>
        <taxon>Vibrionaceae</taxon>
        <taxon>Aliivibrio</taxon>
    </lineage>
</organism>
<name>A0A510UDY4_ALIFS</name>
<dbReference type="Gene3D" id="3.30.830.10">
    <property type="entry name" value="Metalloenzyme, LuxS/M16 peptidase-like"/>
    <property type="match status" value="4"/>
</dbReference>
<keyword evidence="10" id="KW-0482">Metalloprotease</keyword>
<evidence type="ECO:0000256" key="2">
    <source>
        <dbReference type="ARBA" id="ARBA00002184"/>
    </source>
</evidence>
<feature type="domain" description="Peptidase M16 N-terminal" evidence="15">
    <location>
        <begin position="22"/>
        <end position="155"/>
    </location>
</feature>
<dbReference type="InterPro" id="IPR054734">
    <property type="entry name" value="PqqF-like_C_4"/>
</dbReference>
<evidence type="ECO:0000313" key="19">
    <source>
        <dbReference type="EMBL" id="GEK12824.1"/>
    </source>
</evidence>
<dbReference type="Pfam" id="PF22456">
    <property type="entry name" value="PqqF-like_C_4"/>
    <property type="match status" value="1"/>
</dbReference>